<organism evidence="7 8">
    <name type="scientific">Shewanella septentrionalis</name>
    <dbReference type="NCBI Taxonomy" id="2952223"/>
    <lineage>
        <taxon>Bacteria</taxon>
        <taxon>Pseudomonadati</taxon>
        <taxon>Pseudomonadota</taxon>
        <taxon>Gammaproteobacteria</taxon>
        <taxon>Alteromonadales</taxon>
        <taxon>Shewanellaceae</taxon>
        <taxon>Shewanella</taxon>
    </lineage>
</organism>
<evidence type="ECO:0000256" key="2">
    <source>
        <dbReference type="ARBA" id="ARBA00023002"/>
    </source>
</evidence>
<dbReference type="GO" id="GO:0016616">
    <property type="term" value="F:oxidoreductase activity, acting on the CH-OH group of donors, NAD or NADP as acceptor"/>
    <property type="evidence" value="ECO:0007669"/>
    <property type="project" value="InterPro"/>
</dbReference>
<protein>
    <submittedName>
        <fullName evidence="7">D-2-hydroxyacid dehydrogenase</fullName>
    </submittedName>
</protein>
<sequence>MKIVVLDGETLNPGDLSWQSLTELGEFACFPRTAGADIVARAQGAEIILTNKTPLNAKTLAQLTELKYIGVLATGTNVVDIAAAKARGIVVTNVPAYAPDAVAQMVFAHILHHTQAVAAHHQAVVDGLWVNCQDFCFTLMPLQSLKGKTLGLIGYGDIGQQVGTLALAFGMKVLVNTRSVIKDLPQGSTWVPRDTVLSESDIISLHCPLTPETEQFINQQALALMKPNALLINTARGGLIDEAALAAALSQNRLFAGVDVLSTEPPSADNPLLHAPNISISPHNAWATKEARQSLLNIAVANVHGYLQGEVINCVNK</sequence>
<name>A0A9X2WXL2_9GAMM</name>
<evidence type="ECO:0000313" key="7">
    <source>
        <dbReference type="EMBL" id="MCT7947054.1"/>
    </source>
</evidence>
<dbReference type="PANTHER" id="PTHR43761:SF1">
    <property type="entry name" value="D-ISOMER SPECIFIC 2-HYDROXYACID DEHYDROGENASE CATALYTIC DOMAIN-CONTAINING PROTEIN-RELATED"/>
    <property type="match status" value="1"/>
</dbReference>
<evidence type="ECO:0000259" key="6">
    <source>
        <dbReference type="Pfam" id="PF02826"/>
    </source>
</evidence>
<proteinExistence type="inferred from homology"/>
<evidence type="ECO:0000256" key="4">
    <source>
        <dbReference type="RuleBase" id="RU003719"/>
    </source>
</evidence>
<evidence type="ECO:0000256" key="1">
    <source>
        <dbReference type="ARBA" id="ARBA00005854"/>
    </source>
</evidence>
<evidence type="ECO:0000313" key="8">
    <source>
        <dbReference type="Proteomes" id="UP001155604"/>
    </source>
</evidence>
<evidence type="ECO:0000259" key="5">
    <source>
        <dbReference type="Pfam" id="PF00389"/>
    </source>
</evidence>
<dbReference type="Gene3D" id="3.40.50.720">
    <property type="entry name" value="NAD(P)-binding Rossmann-like Domain"/>
    <property type="match status" value="2"/>
</dbReference>
<dbReference type="InterPro" id="IPR029753">
    <property type="entry name" value="D-isomer_DH_CS"/>
</dbReference>
<comment type="similarity">
    <text evidence="1 4">Belongs to the D-isomer specific 2-hydroxyacid dehydrogenase family.</text>
</comment>
<dbReference type="InterPro" id="IPR006139">
    <property type="entry name" value="D-isomer_2_OHA_DH_cat_dom"/>
</dbReference>
<comment type="caution">
    <text evidence="7">The sequence shown here is derived from an EMBL/GenBank/DDBJ whole genome shotgun (WGS) entry which is preliminary data.</text>
</comment>
<dbReference type="InterPro" id="IPR006140">
    <property type="entry name" value="D-isomer_DH_NAD-bd"/>
</dbReference>
<dbReference type="PANTHER" id="PTHR43761">
    <property type="entry name" value="D-ISOMER SPECIFIC 2-HYDROXYACID DEHYDROGENASE FAMILY PROTEIN (AFU_ORTHOLOGUE AFUA_1G13630)"/>
    <property type="match status" value="1"/>
</dbReference>
<dbReference type="InterPro" id="IPR050418">
    <property type="entry name" value="D-iso_2-hydroxyacid_DH_PdxB"/>
</dbReference>
<dbReference type="Proteomes" id="UP001155604">
    <property type="component" value="Unassembled WGS sequence"/>
</dbReference>
<evidence type="ECO:0000256" key="3">
    <source>
        <dbReference type="ARBA" id="ARBA00023027"/>
    </source>
</evidence>
<dbReference type="GO" id="GO:0051287">
    <property type="term" value="F:NAD binding"/>
    <property type="evidence" value="ECO:0007669"/>
    <property type="project" value="InterPro"/>
</dbReference>
<dbReference type="AlphaFoldDB" id="A0A9X2WXL2"/>
<dbReference type="SUPFAM" id="SSF51735">
    <property type="entry name" value="NAD(P)-binding Rossmann-fold domains"/>
    <property type="match status" value="1"/>
</dbReference>
<dbReference type="FunFam" id="3.40.50.720:FF:000203">
    <property type="entry name" value="D-3-phosphoglycerate dehydrogenase (SerA)"/>
    <property type="match status" value="1"/>
</dbReference>
<keyword evidence="2 4" id="KW-0560">Oxidoreductase</keyword>
<dbReference type="PROSITE" id="PS00671">
    <property type="entry name" value="D_2_HYDROXYACID_DH_3"/>
    <property type="match status" value="1"/>
</dbReference>
<reference evidence="7" key="1">
    <citation type="journal article" date="2023" name="Int. J. Syst. Evol. Microbiol.">
        <title>&lt;i&gt;Shewanella septentrionalis&lt;/i&gt; sp. nov. and &lt;i&gt;Shewanella holmiensis&lt;/i&gt; sp. nov., isolated from Baltic Sea water and sediments.</title>
        <authorList>
            <person name="Martin-Rodriguez A.J."/>
            <person name="Thorell K."/>
            <person name="Joffre E."/>
            <person name="Jensie-Markopoulos S."/>
            <person name="Moore E.R.B."/>
            <person name="Sjoling A."/>
        </authorList>
    </citation>
    <scope>NUCLEOTIDE SEQUENCE</scope>
    <source>
        <strain evidence="7">SP1W3</strain>
    </source>
</reference>
<dbReference type="SUPFAM" id="SSF52283">
    <property type="entry name" value="Formate/glycerate dehydrogenase catalytic domain-like"/>
    <property type="match status" value="1"/>
</dbReference>
<dbReference type="CDD" id="cd12162">
    <property type="entry name" value="2-Hacid_dh_4"/>
    <property type="match status" value="1"/>
</dbReference>
<feature type="domain" description="D-isomer specific 2-hydroxyacid dehydrogenase catalytic" evidence="5">
    <location>
        <begin position="19"/>
        <end position="316"/>
    </location>
</feature>
<accession>A0A9X2WXL2</accession>
<keyword evidence="3" id="KW-0520">NAD</keyword>
<dbReference type="Pfam" id="PF00389">
    <property type="entry name" value="2-Hacid_dh"/>
    <property type="match status" value="1"/>
</dbReference>
<dbReference type="InterPro" id="IPR036291">
    <property type="entry name" value="NAD(P)-bd_dom_sf"/>
</dbReference>
<dbReference type="RefSeq" id="WP_261273423.1">
    <property type="nucleotide sequence ID" value="NZ_JAMTCC010000032.1"/>
</dbReference>
<feature type="domain" description="D-isomer specific 2-hydroxyacid dehydrogenase NAD-binding" evidence="6">
    <location>
        <begin position="107"/>
        <end position="285"/>
    </location>
</feature>
<dbReference type="Pfam" id="PF02826">
    <property type="entry name" value="2-Hacid_dh_C"/>
    <property type="match status" value="1"/>
</dbReference>
<gene>
    <name evidence="7" type="ORF">NE536_16975</name>
</gene>
<dbReference type="PROSITE" id="PS00670">
    <property type="entry name" value="D_2_HYDROXYACID_DH_2"/>
    <property type="match status" value="1"/>
</dbReference>
<dbReference type="EMBL" id="JAMTCC010000032">
    <property type="protein sequence ID" value="MCT7947054.1"/>
    <property type="molecule type" value="Genomic_DNA"/>
</dbReference>
<keyword evidence="8" id="KW-1185">Reference proteome</keyword>